<keyword evidence="2" id="KW-0963">Cytoplasm</keyword>
<dbReference type="InterPro" id="IPR036388">
    <property type="entry name" value="WH-like_DNA-bd_sf"/>
</dbReference>
<dbReference type="PROSITE" id="PS50995">
    <property type="entry name" value="HTH_MARR_2"/>
    <property type="match status" value="1"/>
</dbReference>
<dbReference type="GO" id="GO:0003677">
    <property type="term" value="F:DNA binding"/>
    <property type="evidence" value="ECO:0007669"/>
    <property type="project" value="UniProtKB-KW"/>
</dbReference>
<evidence type="ECO:0000313" key="8">
    <source>
        <dbReference type="EMBL" id="WDI04157.1"/>
    </source>
</evidence>
<dbReference type="Proteomes" id="UP001220962">
    <property type="component" value="Chromosome"/>
</dbReference>
<dbReference type="EMBL" id="CP118108">
    <property type="protein sequence ID" value="WDI04157.1"/>
    <property type="molecule type" value="Genomic_DNA"/>
</dbReference>
<evidence type="ECO:0000256" key="4">
    <source>
        <dbReference type="ARBA" id="ARBA00023125"/>
    </source>
</evidence>
<name>A0AAX3N5S4_9BACL</name>
<comment type="subcellular location">
    <subcellularLocation>
        <location evidence="1">Cytoplasm</location>
    </subcellularLocation>
</comment>
<dbReference type="PRINTS" id="PR00598">
    <property type="entry name" value="HTHMARR"/>
</dbReference>
<dbReference type="FunFam" id="1.10.10.10:FF:000163">
    <property type="entry name" value="MarR family transcriptional regulator"/>
    <property type="match status" value="1"/>
</dbReference>
<dbReference type="GO" id="GO:0005737">
    <property type="term" value="C:cytoplasm"/>
    <property type="evidence" value="ECO:0007669"/>
    <property type="project" value="UniProtKB-SubCell"/>
</dbReference>
<dbReference type="GO" id="GO:0003700">
    <property type="term" value="F:DNA-binding transcription factor activity"/>
    <property type="evidence" value="ECO:0007669"/>
    <property type="project" value="InterPro"/>
</dbReference>
<evidence type="ECO:0000256" key="2">
    <source>
        <dbReference type="ARBA" id="ARBA00022490"/>
    </source>
</evidence>
<keyword evidence="4" id="KW-0238">DNA-binding</keyword>
<evidence type="ECO:0000256" key="1">
    <source>
        <dbReference type="ARBA" id="ARBA00004496"/>
    </source>
</evidence>
<dbReference type="SMART" id="SM00347">
    <property type="entry name" value="HTH_MARR"/>
    <property type="match status" value="1"/>
</dbReference>
<evidence type="ECO:0000313" key="9">
    <source>
        <dbReference type="Proteomes" id="UP001220962"/>
    </source>
</evidence>
<keyword evidence="3" id="KW-0805">Transcription regulation</keyword>
<dbReference type="EMBL" id="CP118101">
    <property type="protein sequence ID" value="WDH84474.1"/>
    <property type="molecule type" value="Genomic_DNA"/>
</dbReference>
<dbReference type="Proteomes" id="UP001221519">
    <property type="component" value="Chromosome"/>
</dbReference>
<dbReference type="InterPro" id="IPR000835">
    <property type="entry name" value="HTH_MarR-typ"/>
</dbReference>
<dbReference type="InterPro" id="IPR036390">
    <property type="entry name" value="WH_DNA-bd_sf"/>
</dbReference>
<evidence type="ECO:0000313" key="10">
    <source>
        <dbReference type="Proteomes" id="UP001221519"/>
    </source>
</evidence>
<evidence type="ECO:0000259" key="6">
    <source>
        <dbReference type="PROSITE" id="PS50995"/>
    </source>
</evidence>
<dbReference type="InterPro" id="IPR055166">
    <property type="entry name" value="Transc_reg_Sar_Rot_HTH"/>
</dbReference>
<proteinExistence type="predicted"/>
<evidence type="ECO:0000313" key="7">
    <source>
        <dbReference type="EMBL" id="WDH84474.1"/>
    </source>
</evidence>
<dbReference type="RefSeq" id="WP_047909733.1">
    <property type="nucleotide sequence ID" value="NZ_CP118101.1"/>
</dbReference>
<dbReference type="AlphaFoldDB" id="A0AAX3N5S4"/>
<dbReference type="PANTHER" id="PTHR33164:SF5">
    <property type="entry name" value="ORGANIC HYDROPEROXIDE RESISTANCE TRANSCRIPTIONAL REGULATOR"/>
    <property type="match status" value="1"/>
</dbReference>
<feature type="domain" description="HTH marR-type" evidence="6">
    <location>
        <begin position="10"/>
        <end position="144"/>
    </location>
</feature>
<keyword evidence="5" id="KW-0804">Transcription</keyword>
<dbReference type="SUPFAM" id="SSF46785">
    <property type="entry name" value="Winged helix' DNA-binding domain"/>
    <property type="match status" value="1"/>
</dbReference>
<dbReference type="Pfam" id="PF22381">
    <property type="entry name" value="Staph_reg_Sar_Rot"/>
    <property type="match status" value="1"/>
</dbReference>
<dbReference type="PANTHER" id="PTHR33164">
    <property type="entry name" value="TRANSCRIPTIONAL REGULATOR, MARR FAMILY"/>
    <property type="match status" value="1"/>
</dbReference>
<dbReference type="InterPro" id="IPR039422">
    <property type="entry name" value="MarR/SlyA-like"/>
</dbReference>
<accession>A0AAX3N5S4</accession>
<evidence type="ECO:0000256" key="5">
    <source>
        <dbReference type="ARBA" id="ARBA00023163"/>
    </source>
</evidence>
<reference evidence="7 10" key="1">
    <citation type="submission" date="2023-02" db="EMBL/GenBank/DDBJ databases">
        <title>Pathogen: clinical or host-associated sample.</title>
        <authorList>
            <person name="Hergert J."/>
            <person name="Casey R."/>
            <person name="Wagner J."/>
            <person name="Young E.L."/>
            <person name="Oakeson K.F."/>
        </authorList>
    </citation>
    <scope>NUCLEOTIDE SEQUENCE</scope>
    <source>
        <strain evidence="8 10">2022CK-00829</strain>
        <strain evidence="7">2022CK-00830</strain>
    </source>
</reference>
<dbReference type="GO" id="GO:0006950">
    <property type="term" value="P:response to stress"/>
    <property type="evidence" value="ECO:0007669"/>
    <property type="project" value="TreeGrafter"/>
</dbReference>
<organism evidence="7 9">
    <name type="scientific">Paenibacillus urinalis</name>
    <dbReference type="NCBI Taxonomy" id="521520"/>
    <lineage>
        <taxon>Bacteria</taxon>
        <taxon>Bacillati</taxon>
        <taxon>Bacillota</taxon>
        <taxon>Bacilli</taxon>
        <taxon>Bacillales</taxon>
        <taxon>Paenibacillaceae</taxon>
        <taxon>Paenibacillus</taxon>
    </lineage>
</organism>
<keyword evidence="10" id="KW-1185">Reference proteome</keyword>
<dbReference type="Gene3D" id="1.10.10.10">
    <property type="entry name" value="Winged helix-like DNA-binding domain superfamily/Winged helix DNA-binding domain"/>
    <property type="match status" value="1"/>
</dbReference>
<gene>
    <name evidence="7" type="ORF">PUW23_09790</name>
    <name evidence="8" type="ORF">PUW25_09480</name>
</gene>
<evidence type="ECO:0000256" key="3">
    <source>
        <dbReference type="ARBA" id="ARBA00023015"/>
    </source>
</evidence>
<sequence>MSIHEELKLENQLCFAIYACSREITKLYQPFLDKLGVTYSQYLVLMVLWEHKECTVKDIGEKLYLDSGTLTPLLKRMQSAGLINRERSANDERKVMITLTEEGAKLHDEALHIPLAMRSGTSDDDEQFTVMLNQFKGLLAKVHDANVESKQQ</sequence>
<protein>
    <submittedName>
        <fullName evidence="7">MarR family transcriptional regulator</fullName>
    </submittedName>
</protein>